<dbReference type="SUPFAM" id="SSF52540">
    <property type="entry name" value="P-loop containing nucleoside triphosphate hydrolases"/>
    <property type="match status" value="1"/>
</dbReference>
<evidence type="ECO:0000256" key="4">
    <source>
        <dbReference type="SAM" id="Coils"/>
    </source>
</evidence>
<name>A0A1G9U2F9_9FIRM</name>
<evidence type="ECO:0000256" key="1">
    <source>
        <dbReference type="ARBA" id="ARBA00006930"/>
    </source>
</evidence>
<feature type="coiled-coil region" evidence="4">
    <location>
        <begin position="449"/>
        <end position="525"/>
    </location>
</feature>
<protein>
    <recommendedName>
        <fullName evidence="3">Nuclease SbcCD subunit C</fullName>
    </recommendedName>
</protein>
<evidence type="ECO:0000256" key="3">
    <source>
        <dbReference type="ARBA" id="ARBA00013368"/>
    </source>
</evidence>
<evidence type="ECO:0000259" key="5">
    <source>
        <dbReference type="Pfam" id="PF13476"/>
    </source>
</evidence>
<accession>A0A1G9U2F9</accession>
<reference evidence="6 7" key="1">
    <citation type="submission" date="2016-10" db="EMBL/GenBank/DDBJ databases">
        <authorList>
            <person name="de Groot N.N."/>
        </authorList>
    </citation>
    <scope>NUCLEOTIDE SEQUENCE [LARGE SCALE GENOMIC DNA]</scope>
    <source>
        <strain evidence="6 7">DSM 797</strain>
    </source>
</reference>
<feature type="coiled-coil region" evidence="4">
    <location>
        <begin position="286"/>
        <end position="348"/>
    </location>
</feature>
<keyword evidence="4" id="KW-0175">Coiled coil</keyword>
<dbReference type="AlphaFoldDB" id="A0A1G9U2F9"/>
<comment type="similarity">
    <text evidence="1">Belongs to the SMC family. SbcC subfamily.</text>
</comment>
<comment type="subunit">
    <text evidence="2">Heterodimer of SbcC and SbcD.</text>
</comment>
<dbReference type="EMBL" id="FNGW01000014">
    <property type="protein sequence ID" value="SDM54177.1"/>
    <property type="molecule type" value="Genomic_DNA"/>
</dbReference>
<organism evidence="6 7">
    <name type="scientific">Romboutsia lituseburensis DSM 797</name>
    <dbReference type="NCBI Taxonomy" id="1121325"/>
    <lineage>
        <taxon>Bacteria</taxon>
        <taxon>Bacillati</taxon>
        <taxon>Bacillota</taxon>
        <taxon>Clostridia</taxon>
        <taxon>Peptostreptococcales</taxon>
        <taxon>Peptostreptococcaceae</taxon>
        <taxon>Romboutsia</taxon>
    </lineage>
</organism>
<evidence type="ECO:0000313" key="7">
    <source>
        <dbReference type="Proteomes" id="UP000199068"/>
    </source>
</evidence>
<dbReference type="PANTHER" id="PTHR32114">
    <property type="entry name" value="ABC TRANSPORTER ABCH.3"/>
    <property type="match status" value="1"/>
</dbReference>
<evidence type="ECO:0000313" key="6">
    <source>
        <dbReference type="EMBL" id="SDM54177.1"/>
    </source>
</evidence>
<dbReference type="RefSeq" id="WP_092727744.1">
    <property type="nucleotide sequence ID" value="NZ_FNGW01000014.1"/>
</dbReference>
<dbReference type="PANTHER" id="PTHR32114:SF2">
    <property type="entry name" value="ABC TRANSPORTER ABCH.3"/>
    <property type="match status" value="1"/>
</dbReference>
<feature type="domain" description="Rad50/SbcC-type AAA" evidence="5">
    <location>
        <begin position="8"/>
        <end position="284"/>
    </location>
</feature>
<dbReference type="GO" id="GO:0016887">
    <property type="term" value="F:ATP hydrolysis activity"/>
    <property type="evidence" value="ECO:0007669"/>
    <property type="project" value="InterPro"/>
</dbReference>
<dbReference type="Pfam" id="PF13476">
    <property type="entry name" value="AAA_23"/>
    <property type="match status" value="1"/>
</dbReference>
<dbReference type="Gene3D" id="3.40.50.300">
    <property type="entry name" value="P-loop containing nucleotide triphosphate hydrolases"/>
    <property type="match status" value="1"/>
</dbReference>
<dbReference type="GO" id="GO:0006302">
    <property type="term" value="P:double-strand break repair"/>
    <property type="evidence" value="ECO:0007669"/>
    <property type="project" value="InterPro"/>
</dbReference>
<dbReference type="InterPro" id="IPR038729">
    <property type="entry name" value="Rad50/SbcC_AAA"/>
</dbReference>
<dbReference type="InterPro" id="IPR027417">
    <property type="entry name" value="P-loop_NTPase"/>
</dbReference>
<keyword evidence="7" id="KW-1185">Reference proteome</keyword>
<evidence type="ECO:0000256" key="2">
    <source>
        <dbReference type="ARBA" id="ARBA00011322"/>
    </source>
</evidence>
<proteinExistence type="inferred from homology"/>
<sequence>MKLIILKRLIVENFKGIKEINIDFEKVTNILGENALGKTSIFDAFSWLMFDKDSKNRTDFEIKPLDENNCTVRGLNPTVTGVLEIDGQEVKLTKTYKEKWTKKRGEAEKTFNGNETIYEINDVPVKKTEYKKKISEIAEEDQFKLLTNPYFFSDSLNWKEARKIILEVAGDVTVGQVIDTNKDLEQLRVELESQEVDSIMKSKKASITKLGARKKDIPIRINECDRSIVDIDFKAIKEEVKLLNKSLEKVEDELLDSSKVNEQILKDKETVFSMKKQIQDMHQQAMNRGSAKKLELMDKLRTAENEVNDFRMKLITVDNEKKSKEYQKDAVTKETDRLRNEYINKQQEILDTSSIETECPTCKRPFETNDIEAKRQELLENFNLNKSKILKDIQAKGFATKKEVEKITTELEELSDKSSELLLVIQDKSMIVSSIKSELEDVKVEAVYTNEDRETIDMLNKNISDLEEKVENFTGSNNDELRNKKRELVNQINELNKTLAKEGLNKDLEVRKQELLDEEKELGIEIAKQEKIVMLCELFIKTRVNMLENNINSKFKNVRFKLFKEQVNGGIDETCEALINGVPFSNANTAGQINAGLDIIDTLSKHFSVQAPIFIDNRESVNNLIEIDNQIINLVVTKDNPLKIQNCSIEGVI</sequence>
<dbReference type="Proteomes" id="UP000199068">
    <property type="component" value="Unassembled WGS sequence"/>
</dbReference>
<dbReference type="STRING" id="1121325.SAMN04515677_11463"/>
<gene>
    <name evidence="6" type="ORF">SAMN04515677_11463</name>
</gene>